<keyword evidence="2 10" id="KW-0813">Transport</keyword>
<evidence type="ECO:0000256" key="2">
    <source>
        <dbReference type="ARBA" id="ARBA00022448"/>
    </source>
</evidence>
<keyword evidence="8 10" id="KW-1015">Disulfide bond</keyword>
<name>A0AAE1ZG24_SCHME</name>
<sequence>MLPTKGGDKAVERQMQMFEIEMMQQVFTSMTNSCLTKCIPSNYNDGDLTKGEAICLDRCAAKFMQAYMQATKTLSTMASPDSKVVTSS</sequence>
<evidence type="ECO:0000256" key="6">
    <source>
        <dbReference type="ARBA" id="ARBA00023010"/>
    </source>
</evidence>
<comment type="subunit">
    <text evidence="10">Heterohexamer.</text>
</comment>
<dbReference type="GO" id="GO:0045039">
    <property type="term" value="P:protein insertion into mitochondrial inner membrane"/>
    <property type="evidence" value="ECO:0007669"/>
    <property type="project" value="UniProtKB-ARBA"/>
</dbReference>
<keyword evidence="6 10" id="KW-0811">Translocation</keyword>
<evidence type="ECO:0000256" key="5">
    <source>
        <dbReference type="ARBA" id="ARBA00022927"/>
    </source>
</evidence>
<keyword evidence="10" id="KW-0143">Chaperone</keyword>
<keyword evidence="4" id="KW-0862">Zinc</keyword>
<keyword evidence="7 10" id="KW-0496">Mitochondrion</keyword>
<dbReference type="EMBL" id="JALJAT010000002">
    <property type="protein sequence ID" value="KAK4473298.1"/>
    <property type="molecule type" value="Genomic_DNA"/>
</dbReference>
<dbReference type="InterPro" id="IPR035427">
    <property type="entry name" value="Tim10-like_dom_sf"/>
</dbReference>
<dbReference type="GO" id="GO:0005743">
    <property type="term" value="C:mitochondrial inner membrane"/>
    <property type="evidence" value="ECO:0007669"/>
    <property type="project" value="UniProtKB-SubCell"/>
</dbReference>
<evidence type="ECO:0000256" key="4">
    <source>
        <dbReference type="ARBA" id="ARBA00022833"/>
    </source>
</evidence>
<evidence type="ECO:0000256" key="10">
    <source>
        <dbReference type="RuleBase" id="RU367043"/>
    </source>
</evidence>
<evidence type="ECO:0000256" key="8">
    <source>
        <dbReference type="ARBA" id="ARBA00023157"/>
    </source>
</evidence>
<comment type="caution">
    <text evidence="12">The sequence shown here is derived from an EMBL/GenBank/DDBJ whole genome shotgun (WGS) entry which is preliminary data.</text>
</comment>
<proteinExistence type="inferred from homology"/>
<keyword evidence="10" id="KW-0999">Mitochondrion inner membrane</keyword>
<feature type="domain" description="Tim10-like" evidence="11">
    <location>
        <begin position="14"/>
        <end position="74"/>
    </location>
</feature>
<dbReference type="Pfam" id="PF02953">
    <property type="entry name" value="zf-Tim10_DDP"/>
    <property type="match status" value="1"/>
</dbReference>
<comment type="similarity">
    <text evidence="1 10">Belongs to the small Tim family.</text>
</comment>
<evidence type="ECO:0000313" key="12">
    <source>
        <dbReference type="EMBL" id="KAK4473298.1"/>
    </source>
</evidence>
<reference evidence="12" key="2">
    <citation type="journal article" date="2023" name="Infect Dis Poverty">
        <title>Chromosome-scale genome of the human blood fluke Schistosoma mekongi and its implications for public health.</title>
        <authorList>
            <person name="Zhou M."/>
            <person name="Xu L."/>
            <person name="Xu D."/>
            <person name="Chen W."/>
            <person name="Khan J."/>
            <person name="Hu Y."/>
            <person name="Huang H."/>
            <person name="Wei H."/>
            <person name="Zhang Y."/>
            <person name="Chusongsang P."/>
            <person name="Tanasarnprasert K."/>
            <person name="Hu X."/>
            <person name="Limpanont Y."/>
            <person name="Lv Z."/>
        </authorList>
    </citation>
    <scope>NUCLEOTIDE SEQUENCE</scope>
    <source>
        <strain evidence="12">LV_2022a</strain>
    </source>
</reference>
<dbReference type="Proteomes" id="UP001292079">
    <property type="component" value="Unassembled WGS sequence"/>
</dbReference>
<dbReference type="GO" id="GO:0046872">
    <property type="term" value="F:metal ion binding"/>
    <property type="evidence" value="ECO:0007669"/>
    <property type="project" value="UniProtKB-KW"/>
</dbReference>
<evidence type="ECO:0000256" key="9">
    <source>
        <dbReference type="ARBA" id="ARBA00025311"/>
    </source>
</evidence>
<dbReference type="PANTHER" id="PTHR11038">
    <property type="entry name" value="MITOCHONDRIAL IMPORT INNER MEMBRANE TRANSLOCASE SUBUNIT TIM10"/>
    <property type="match status" value="1"/>
</dbReference>
<protein>
    <recommendedName>
        <fullName evidence="10">Mitochondrial import inner membrane translocase subunit</fullName>
    </recommendedName>
</protein>
<organism evidence="12 13">
    <name type="scientific">Schistosoma mekongi</name>
    <name type="common">Parasitic worm</name>
    <dbReference type="NCBI Taxonomy" id="38744"/>
    <lineage>
        <taxon>Eukaryota</taxon>
        <taxon>Metazoa</taxon>
        <taxon>Spiralia</taxon>
        <taxon>Lophotrochozoa</taxon>
        <taxon>Platyhelminthes</taxon>
        <taxon>Trematoda</taxon>
        <taxon>Digenea</taxon>
        <taxon>Strigeidida</taxon>
        <taxon>Schistosomatoidea</taxon>
        <taxon>Schistosomatidae</taxon>
        <taxon>Schistosoma</taxon>
    </lineage>
</organism>
<keyword evidence="13" id="KW-1185">Reference proteome</keyword>
<reference evidence="12" key="1">
    <citation type="submission" date="2022-04" db="EMBL/GenBank/DDBJ databases">
        <authorList>
            <person name="Xu L."/>
            <person name="Lv Z."/>
        </authorList>
    </citation>
    <scope>NUCLEOTIDE SEQUENCE</scope>
    <source>
        <strain evidence="12">LV_2022a</strain>
    </source>
</reference>
<comment type="function">
    <text evidence="10">Mitochondrial intermembrane chaperone that participates in the import and insertion of some multi-pass transmembrane proteins into the mitochondrial inner membrane. Also required for the transfer of beta-barrel precursors from the TOM complex to the sorting and assembly machinery (SAM complex) of the outer membrane. Acts as a chaperone-like protein that protects the hydrophobic precursors from aggregation and guide them through the mitochondrial intermembrane space.</text>
</comment>
<evidence type="ECO:0000256" key="7">
    <source>
        <dbReference type="ARBA" id="ARBA00023128"/>
    </source>
</evidence>
<dbReference type="InterPro" id="IPR004217">
    <property type="entry name" value="Tim10-like"/>
</dbReference>
<evidence type="ECO:0000313" key="13">
    <source>
        <dbReference type="Proteomes" id="UP001292079"/>
    </source>
</evidence>
<evidence type="ECO:0000256" key="1">
    <source>
        <dbReference type="ARBA" id="ARBA00006720"/>
    </source>
</evidence>
<dbReference type="AlphaFoldDB" id="A0AAE1ZG24"/>
<comment type="subcellular location">
    <subcellularLocation>
        <location evidence="10">Mitochondrion inner membrane</location>
        <topology evidence="10">Peripheral membrane protein</topology>
        <orientation evidence="10">Intermembrane side</orientation>
    </subcellularLocation>
</comment>
<keyword evidence="5 10" id="KW-0653">Protein transport</keyword>
<comment type="function">
    <text evidence="9">Mitochondrial intermembrane chaperone that participates in the import and insertion of multi-pass transmembrane proteins into the mitochondrial inner membrane. May also be required for the transfer of beta-barrel precursors from the TOM complex to the sorting and assembly machinery (SAM complex) of the outer membrane. Acts as a chaperone-like protein that protects the hydrophobic precursors from aggregation and guide them through the mitochondrial intermembrane space.</text>
</comment>
<dbReference type="SUPFAM" id="SSF144122">
    <property type="entry name" value="Tim10-like"/>
    <property type="match status" value="1"/>
</dbReference>
<dbReference type="GO" id="GO:0015031">
    <property type="term" value="P:protein transport"/>
    <property type="evidence" value="ECO:0007669"/>
    <property type="project" value="UniProtKB-KW"/>
</dbReference>
<gene>
    <name evidence="12" type="ORF">MN116_004463</name>
</gene>
<evidence type="ECO:0000256" key="3">
    <source>
        <dbReference type="ARBA" id="ARBA00022723"/>
    </source>
</evidence>
<dbReference type="PANTHER" id="PTHR11038:SF16">
    <property type="entry name" value="MITOCHONDRIAL IMPORT INNER MEMBRANE TRANSLOCASE SUBUNIT TIM10"/>
    <property type="match status" value="1"/>
</dbReference>
<dbReference type="Gene3D" id="1.10.287.810">
    <property type="entry name" value="Mitochondrial import inner membrane translocase subunit tim13 like domains"/>
    <property type="match status" value="1"/>
</dbReference>
<evidence type="ECO:0000259" key="11">
    <source>
        <dbReference type="Pfam" id="PF02953"/>
    </source>
</evidence>
<comment type="domain">
    <text evidence="10">The twin CX3C motif contains 4 conserved Cys residues that form 2 disulfide bonds in the mitochondrial intermembrane space.</text>
</comment>
<keyword evidence="10" id="KW-0472">Membrane</keyword>
<accession>A0AAE1ZG24</accession>
<keyword evidence="3" id="KW-0479">Metal-binding</keyword>